<comment type="caution">
    <text evidence="2">The sequence shown here is derived from an EMBL/GenBank/DDBJ whole genome shotgun (WGS) entry which is preliminary data.</text>
</comment>
<dbReference type="EMBL" id="ARZY01000023">
    <property type="protein sequence ID" value="EWH09467.1"/>
    <property type="molecule type" value="Genomic_DNA"/>
</dbReference>
<evidence type="ECO:0000313" key="3">
    <source>
        <dbReference type="Proteomes" id="UP000019276"/>
    </source>
</evidence>
<dbReference type="RefSeq" id="WP_035015112.1">
    <property type="nucleotide sequence ID" value="NZ_ARZY01000023.1"/>
</dbReference>
<name>W7QKI0_9ALTE</name>
<feature type="region of interest" description="Disordered" evidence="1">
    <location>
        <begin position="1"/>
        <end position="24"/>
    </location>
</feature>
<proteinExistence type="predicted"/>
<keyword evidence="3" id="KW-1185">Reference proteome</keyword>
<evidence type="ECO:0000256" key="1">
    <source>
        <dbReference type="SAM" id="MobiDB-lite"/>
    </source>
</evidence>
<evidence type="ECO:0000313" key="2">
    <source>
        <dbReference type="EMBL" id="EWH09467.1"/>
    </source>
</evidence>
<dbReference type="Proteomes" id="UP000019276">
    <property type="component" value="Unassembled WGS sequence"/>
</dbReference>
<reference evidence="2 3" key="1">
    <citation type="journal article" date="2014" name="Genome Announc.">
        <title>Draft Genome Sequence of the Agar-Degrading Bacterium Catenovulum sp. Strain DS-2, Isolated from Intestines of Haliotis diversicolor.</title>
        <authorList>
            <person name="Shan D."/>
            <person name="Li X."/>
            <person name="Gu Z."/>
            <person name="Wei G."/>
            <person name="Gao Z."/>
            <person name="Shao Z."/>
        </authorList>
    </citation>
    <scope>NUCLEOTIDE SEQUENCE [LARGE SCALE GENOMIC DNA]</scope>
    <source>
        <strain evidence="2 3">DS-2</strain>
    </source>
</reference>
<organism evidence="2 3">
    <name type="scientific">Catenovulum agarivorans DS-2</name>
    <dbReference type="NCBI Taxonomy" id="1328313"/>
    <lineage>
        <taxon>Bacteria</taxon>
        <taxon>Pseudomonadati</taxon>
        <taxon>Pseudomonadota</taxon>
        <taxon>Gammaproteobacteria</taxon>
        <taxon>Alteromonadales</taxon>
        <taxon>Alteromonadaceae</taxon>
        <taxon>Catenovulum</taxon>
    </lineage>
</organism>
<dbReference type="eggNOG" id="ENOG5033BXF">
    <property type="taxonomic scope" value="Bacteria"/>
</dbReference>
<dbReference type="AlphaFoldDB" id="W7QKI0"/>
<dbReference type="STRING" id="1328313.DS2_12323"/>
<sequence length="123" mass="13848">MSAELDSHVSRHTHSVSGKLTEAELNHSYTPPELSDLNQLISQLLLADDVNDSELLALIDQRDECVQNTLEQLASTPEKQKQFALAESEVNNKLIHVCNQLVKQAKTDLTKLVKGRKAIRQYR</sequence>
<accession>W7QKI0</accession>
<dbReference type="OrthoDB" id="6387763at2"/>
<gene>
    <name evidence="2" type="ORF">DS2_12323</name>
</gene>
<protein>
    <submittedName>
        <fullName evidence="2">Uncharacterized protein</fullName>
    </submittedName>
</protein>